<reference evidence="1 2" key="1">
    <citation type="submission" date="2022-06" db="EMBL/GenBank/DDBJ databases">
        <title>Actinoplanes abujensis sp. nov., isolated from Nigerian arid soil.</title>
        <authorList>
            <person name="Ding P."/>
        </authorList>
    </citation>
    <scope>NUCLEOTIDE SEQUENCE [LARGE SCALE GENOMIC DNA]</scope>
    <source>
        <strain evidence="2">TRM88002</strain>
    </source>
</reference>
<comment type="caution">
    <text evidence="1">The sequence shown here is derived from an EMBL/GenBank/DDBJ whole genome shotgun (WGS) entry which is preliminary data.</text>
</comment>
<organism evidence="1 2">
    <name type="scientific">Paractinoplanes hotanensis</name>
    <dbReference type="NCBI Taxonomy" id="2906497"/>
    <lineage>
        <taxon>Bacteria</taxon>
        <taxon>Bacillati</taxon>
        <taxon>Actinomycetota</taxon>
        <taxon>Actinomycetes</taxon>
        <taxon>Micromonosporales</taxon>
        <taxon>Micromonosporaceae</taxon>
        <taxon>Paractinoplanes</taxon>
    </lineage>
</organism>
<sequence>MREIRAKLEGPDAEPGRVAAADVARIILGLERAIARAAYLVLGRPRRGTTGRHNQAIESASRLRFIGVEAGSFVELLGLPDSAEPSDEELPIPVADLSFMAFSRLLDVITSDDPETDTQLAAAVARMASELGIGDRNTAITLIDSTSFVAGEPRRARIDAAVRTRMQQISERPPAARDETLVGVLFEADFEGNTAKLRLASGGVVTVSFAADLADEIQEALRSQTGVEGLVHYDMRTAQARNVELRAIVRSVQLEFDADSFWQPLSFDALRAEQNTSGFVQPDELAIDDLTDAERDAFLVALAE</sequence>
<name>A0ABT0Y7A7_9ACTN</name>
<dbReference type="RefSeq" id="WP_251801644.1">
    <property type="nucleotide sequence ID" value="NZ_JAMQOL010000044.1"/>
</dbReference>
<evidence type="ECO:0000313" key="2">
    <source>
        <dbReference type="Proteomes" id="UP001523216"/>
    </source>
</evidence>
<dbReference type="EMBL" id="JAMQOL010000044">
    <property type="protein sequence ID" value="MCM4081922.1"/>
    <property type="molecule type" value="Genomic_DNA"/>
</dbReference>
<gene>
    <name evidence="1" type="ORF">LXN57_30580</name>
</gene>
<keyword evidence="2" id="KW-1185">Reference proteome</keyword>
<dbReference type="Proteomes" id="UP001523216">
    <property type="component" value="Unassembled WGS sequence"/>
</dbReference>
<accession>A0ABT0Y7A7</accession>
<evidence type="ECO:0000313" key="1">
    <source>
        <dbReference type="EMBL" id="MCM4081922.1"/>
    </source>
</evidence>
<proteinExistence type="predicted"/>
<protein>
    <submittedName>
        <fullName evidence="1">Uncharacterized protein</fullName>
    </submittedName>
</protein>